<dbReference type="InterPro" id="IPR049349">
    <property type="entry name" value="DUF2264_N"/>
</dbReference>
<evidence type="ECO:0000313" key="2">
    <source>
        <dbReference type="EMBL" id="AOS44202.1"/>
    </source>
</evidence>
<evidence type="ECO:0000259" key="1">
    <source>
        <dbReference type="Pfam" id="PF10022"/>
    </source>
</evidence>
<sequence>MSDLPPAYRHWQDAARRLLEPLAGLMQPGRADLPLAGAPSDHDAQADRLESFARPLTLAAFWLQSAPHPEDAALRAQLARWFRAGLVAGTDPAHPQYWGPDASYHQHHVEMGLLAIALQLAPRDLWAPLAPTDQAQVLRWFATCRGGGIVNNNHLFMSVHILEFLGTQGAAHRTDRAVITAHLNQLETMHRGGGWFEDGINQAYDHYNAYAFHFYGLMWTHLHGPADPARATRWRDWARLFVADYQHFFAASGEHPAFGRSITYRFNCLNVFGLALAEACTDLAPGLLRRLCTRNLDFFLSRPIYTAQGALAPGFTDVFPRIIEPYSAPASPYWAAKGFTPLLLPPDHAFWHDPEQPLPAERGFVRVMPAPGLVTRSLPDGEVEILNAGSMVGNTQLRYGAWKWSKLSYRTGVHFCYAFPEISAVSPDSALTARVDDGRVFGRHSTVAVELADDHLGYSWNLGAKTGQVNTSVETFVFWRAGWLLHVHRYEARQPVVLSLGGFALPLTAPPVERAALTAFSPDHRGTALQPLLGFTATDWDTRLDDTTERRHVAAPYHVTPIATTHRHDGPGLLAALSWSGSDRAASAPWQILAAPAGTWKLHHPKLGDWDLRHWSLPALS</sequence>
<evidence type="ECO:0000313" key="3">
    <source>
        <dbReference type="Proteomes" id="UP000095228"/>
    </source>
</evidence>
<feature type="domain" description="DUF2264" evidence="1">
    <location>
        <begin position="9"/>
        <end position="358"/>
    </location>
</feature>
<name>A0A1D8ATK1_9BACT</name>
<dbReference type="STRING" id="1838286.Verru16b_01263"/>
<organism evidence="2 3">
    <name type="scientific">Lacunisphaera limnophila</name>
    <dbReference type="NCBI Taxonomy" id="1838286"/>
    <lineage>
        <taxon>Bacteria</taxon>
        <taxon>Pseudomonadati</taxon>
        <taxon>Verrucomicrobiota</taxon>
        <taxon>Opitutia</taxon>
        <taxon>Opitutales</taxon>
        <taxon>Opitutaceae</taxon>
        <taxon>Lacunisphaera</taxon>
    </lineage>
</organism>
<dbReference type="PANTHER" id="PTHR35339">
    <property type="entry name" value="LINALOOL DEHYDRATASE_ISOMERASE DOMAIN-CONTAINING PROTEIN"/>
    <property type="match status" value="1"/>
</dbReference>
<dbReference type="InterPro" id="IPR016624">
    <property type="entry name" value="UCP014753"/>
</dbReference>
<gene>
    <name evidence="2" type="ORF">Verru16b_01263</name>
</gene>
<accession>A0A1D8ATK1</accession>
<dbReference type="RefSeq" id="WP_069961480.1">
    <property type="nucleotide sequence ID" value="NZ_CP016094.1"/>
</dbReference>
<dbReference type="AlphaFoldDB" id="A0A1D8ATK1"/>
<keyword evidence="3" id="KW-1185">Reference proteome</keyword>
<dbReference type="PANTHER" id="PTHR35339:SF4">
    <property type="entry name" value="LINALOOL DEHYDRATASE_ISOMERASE DOMAIN-CONTAINING PROTEIN"/>
    <property type="match status" value="1"/>
</dbReference>
<proteinExistence type="predicted"/>
<reference evidence="2 3" key="1">
    <citation type="submission" date="2016-06" db="EMBL/GenBank/DDBJ databases">
        <title>Three novel species with peptidoglycan cell walls form the new genus Lacunisphaera gen. nov. in the family Opitutaceae of the verrucomicrobial subdivision 4.</title>
        <authorList>
            <person name="Rast P."/>
            <person name="Gloeckner I."/>
            <person name="Jogler M."/>
            <person name="Boedeker C."/>
            <person name="Jeske O."/>
            <person name="Wiegand S."/>
            <person name="Reinhardt R."/>
            <person name="Schumann P."/>
            <person name="Rohde M."/>
            <person name="Spring S."/>
            <person name="Gloeckner F.O."/>
            <person name="Jogler C."/>
        </authorList>
    </citation>
    <scope>NUCLEOTIDE SEQUENCE [LARGE SCALE GENOMIC DNA]</scope>
    <source>
        <strain evidence="2 3">IG16b</strain>
    </source>
</reference>
<dbReference type="Proteomes" id="UP000095228">
    <property type="component" value="Chromosome"/>
</dbReference>
<dbReference type="PIRSF" id="PIRSF014753">
    <property type="entry name" value="UCP014753"/>
    <property type="match status" value="1"/>
</dbReference>
<protein>
    <recommendedName>
        <fullName evidence="1">DUF2264 domain-containing protein</fullName>
    </recommendedName>
</protein>
<dbReference type="KEGG" id="obg:Verru16b_01263"/>
<dbReference type="Pfam" id="PF10022">
    <property type="entry name" value="DUF2264"/>
    <property type="match status" value="1"/>
</dbReference>
<dbReference type="EMBL" id="CP016094">
    <property type="protein sequence ID" value="AOS44202.1"/>
    <property type="molecule type" value="Genomic_DNA"/>
</dbReference>
<dbReference type="OrthoDB" id="9813465at2"/>